<evidence type="ECO:0000313" key="3">
    <source>
        <dbReference type="Proteomes" id="UP000467841"/>
    </source>
</evidence>
<protein>
    <submittedName>
        <fullName evidence="2">Uncharacterized protein</fullName>
    </submittedName>
</protein>
<organism evidence="2 3">
    <name type="scientific">Microthlaspi erraticum</name>
    <dbReference type="NCBI Taxonomy" id="1685480"/>
    <lineage>
        <taxon>Eukaryota</taxon>
        <taxon>Viridiplantae</taxon>
        <taxon>Streptophyta</taxon>
        <taxon>Embryophyta</taxon>
        <taxon>Tracheophyta</taxon>
        <taxon>Spermatophyta</taxon>
        <taxon>Magnoliopsida</taxon>
        <taxon>eudicotyledons</taxon>
        <taxon>Gunneridae</taxon>
        <taxon>Pentapetalae</taxon>
        <taxon>rosids</taxon>
        <taxon>malvids</taxon>
        <taxon>Brassicales</taxon>
        <taxon>Brassicaceae</taxon>
        <taxon>Coluteocarpeae</taxon>
        <taxon>Microthlaspi</taxon>
    </lineage>
</organism>
<comment type="caution">
    <text evidence="2">The sequence shown here is derived from an EMBL/GenBank/DDBJ whole genome shotgun (WGS) entry which is preliminary data.</text>
</comment>
<dbReference type="EMBL" id="CACVBM020001111">
    <property type="protein sequence ID" value="CAA7031761.1"/>
    <property type="molecule type" value="Genomic_DNA"/>
</dbReference>
<reference evidence="2" key="1">
    <citation type="submission" date="2020-01" db="EMBL/GenBank/DDBJ databases">
        <authorList>
            <person name="Mishra B."/>
        </authorList>
    </citation>
    <scope>NUCLEOTIDE SEQUENCE [LARGE SCALE GENOMIC DNA]</scope>
</reference>
<keyword evidence="1" id="KW-0472">Membrane</keyword>
<dbReference type="Proteomes" id="UP000467841">
    <property type="component" value="Unassembled WGS sequence"/>
</dbReference>
<name>A0A6D2IVT6_9BRAS</name>
<accession>A0A6D2IVT6</accession>
<feature type="transmembrane region" description="Helical" evidence="1">
    <location>
        <begin position="12"/>
        <end position="29"/>
    </location>
</feature>
<sequence>MEMDLRDLVSKSFLHVIVIFLFLIGRIRIPYGGLGVSYALPKFAASISDMDFMAVTDDKTTIPWWHLWTNDYQVTVKSFLRKSTYLIALNPYSSGREQILTALLWKQLPCDGSHHGMVVG</sequence>
<evidence type="ECO:0000313" key="2">
    <source>
        <dbReference type="EMBL" id="CAA7031761.1"/>
    </source>
</evidence>
<gene>
    <name evidence="2" type="ORF">MERR_LOCUS18996</name>
</gene>
<keyword evidence="1" id="KW-0812">Transmembrane</keyword>
<keyword evidence="3" id="KW-1185">Reference proteome</keyword>
<keyword evidence="1" id="KW-1133">Transmembrane helix</keyword>
<evidence type="ECO:0000256" key="1">
    <source>
        <dbReference type="SAM" id="Phobius"/>
    </source>
</evidence>
<proteinExistence type="predicted"/>
<dbReference type="AlphaFoldDB" id="A0A6D2IVT6"/>